<dbReference type="AlphaFoldDB" id="A0A812K6B9"/>
<name>A0A812K6B9_SYMPI</name>
<evidence type="ECO:0000313" key="1">
    <source>
        <dbReference type="EMBL" id="CAE7223256.1"/>
    </source>
</evidence>
<organism evidence="1 2">
    <name type="scientific">Symbiodinium pilosum</name>
    <name type="common">Dinoflagellate</name>
    <dbReference type="NCBI Taxonomy" id="2952"/>
    <lineage>
        <taxon>Eukaryota</taxon>
        <taxon>Sar</taxon>
        <taxon>Alveolata</taxon>
        <taxon>Dinophyceae</taxon>
        <taxon>Suessiales</taxon>
        <taxon>Symbiodiniaceae</taxon>
        <taxon>Symbiodinium</taxon>
    </lineage>
</organism>
<proteinExistence type="predicted"/>
<dbReference type="Proteomes" id="UP000649617">
    <property type="component" value="Unassembled WGS sequence"/>
</dbReference>
<sequence>MNGHVTSMESLFGEGQGIGQLIELSLAWFADDNGGADLQWYQDSADGSKRRSIEASRLNRDLQEQTVEEYKHRLLQEGQPQSVAGEAWMVWGDEEKRMPVYALSYNHRAAAFYRADAEDPTNPQVESVRNRGLKRVRILASWTPEFLLRFMSSVRNRYHKGSGASVIEVCKTALMLEASWRASCDHSGMSTNNPGYVKAYEATSFWAFSGIAGRVTMRVGRQGKADRGKHIRWINESINDQ</sequence>
<evidence type="ECO:0000313" key="2">
    <source>
        <dbReference type="Proteomes" id="UP000649617"/>
    </source>
</evidence>
<dbReference type="OrthoDB" id="419475at2759"/>
<gene>
    <name evidence="1" type="ORF">SPIL2461_LOCUS3037</name>
</gene>
<protein>
    <submittedName>
        <fullName evidence="1">Uncharacterized protein</fullName>
    </submittedName>
</protein>
<keyword evidence="2" id="KW-1185">Reference proteome</keyword>
<comment type="caution">
    <text evidence="1">The sequence shown here is derived from an EMBL/GenBank/DDBJ whole genome shotgun (WGS) entry which is preliminary data.</text>
</comment>
<dbReference type="EMBL" id="CAJNIZ010003523">
    <property type="protein sequence ID" value="CAE7223256.1"/>
    <property type="molecule type" value="Genomic_DNA"/>
</dbReference>
<accession>A0A812K6B9</accession>
<reference evidence="1" key="1">
    <citation type="submission" date="2021-02" db="EMBL/GenBank/DDBJ databases">
        <authorList>
            <person name="Dougan E. K."/>
            <person name="Rhodes N."/>
            <person name="Thang M."/>
            <person name="Chan C."/>
        </authorList>
    </citation>
    <scope>NUCLEOTIDE SEQUENCE</scope>
</reference>